<dbReference type="Gene3D" id="3.30.40.10">
    <property type="entry name" value="Zinc/RING finger domain, C3HC4 (zinc finger)"/>
    <property type="match status" value="1"/>
</dbReference>
<dbReference type="EMBL" id="CAJNJA010022194">
    <property type="protein sequence ID" value="CAE7488167.1"/>
    <property type="molecule type" value="Genomic_DNA"/>
</dbReference>
<evidence type="ECO:0000256" key="1">
    <source>
        <dbReference type="SAM" id="MobiDB-lite"/>
    </source>
</evidence>
<dbReference type="PANTHER" id="PTHR46573">
    <property type="entry name" value="WD REPEAT, SAM AND U-BOX DOMAIN-CONTAINING PROTEIN 1"/>
    <property type="match status" value="1"/>
</dbReference>
<sequence length="271" mass="30857">MGDTRESPEPGGKAEPLEPPHLCCPITHALYEDPVVAMSGNTYERAAIVAYWDQQETVSDPLTNVPLQNATLIPNWDKRREVQSFLAKHPELKEQRDRDATAAAELTPRPLRRGDSSMSRLTMSQSVRVERTEEVGLFSLQFPVEMPTSLQYRIQEDEFRSLVQKLNEKLQGTEPSLLRKLATTGAFALLCAGLTMRRPRSCIVSGTSALSFLWLCRMPEGNSKAACRKEAERFFREEFVPFFQVRGVQDPSLEWANYEFDRSAYELQRPE</sequence>
<dbReference type="CDD" id="cd16655">
    <property type="entry name" value="RING-Ubox_WDSUB1-like"/>
    <property type="match status" value="1"/>
</dbReference>
<evidence type="ECO:0000259" key="2">
    <source>
        <dbReference type="PROSITE" id="PS51698"/>
    </source>
</evidence>
<feature type="non-terminal residue" evidence="3">
    <location>
        <position position="271"/>
    </location>
</feature>
<accession>A0A812SJI0</accession>
<organism evidence="3 4">
    <name type="scientific">Symbiodinium necroappetens</name>
    <dbReference type="NCBI Taxonomy" id="1628268"/>
    <lineage>
        <taxon>Eukaryota</taxon>
        <taxon>Sar</taxon>
        <taxon>Alveolata</taxon>
        <taxon>Dinophyceae</taxon>
        <taxon>Suessiales</taxon>
        <taxon>Symbiodiniaceae</taxon>
        <taxon>Symbiodinium</taxon>
    </lineage>
</organism>
<reference evidence="3" key="1">
    <citation type="submission" date="2021-02" db="EMBL/GenBank/DDBJ databases">
        <authorList>
            <person name="Dougan E. K."/>
            <person name="Rhodes N."/>
            <person name="Thang M."/>
            <person name="Chan C."/>
        </authorList>
    </citation>
    <scope>NUCLEOTIDE SEQUENCE</scope>
</reference>
<keyword evidence="4" id="KW-1185">Reference proteome</keyword>
<dbReference type="Pfam" id="PF04564">
    <property type="entry name" value="U-box"/>
    <property type="match status" value="1"/>
</dbReference>
<dbReference type="AlphaFoldDB" id="A0A812SJI0"/>
<proteinExistence type="predicted"/>
<name>A0A812SJI0_9DINO</name>
<dbReference type="SUPFAM" id="SSF57850">
    <property type="entry name" value="RING/U-box"/>
    <property type="match status" value="1"/>
</dbReference>
<dbReference type="Proteomes" id="UP000601435">
    <property type="component" value="Unassembled WGS sequence"/>
</dbReference>
<dbReference type="InterPro" id="IPR013083">
    <property type="entry name" value="Znf_RING/FYVE/PHD"/>
</dbReference>
<dbReference type="InterPro" id="IPR052085">
    <property type="entry name" value="WD-SAM-U-box"/>
</dbReference>
<evidence type="ECO:0000313" key="4">
    <source>
        <dbReference type="Proteomes" id="UP000601435"/>
    </source>
</evidence>
<dbReference type="OrthoDB" id="629492at2759"/>
<evidence type="ECO:0000313" key="3">
    <source>
        <dbReference type="EMBL" id="CAE7488167.1"/>
    </source>
</evidence>
<feature type="compositionally biased region" description="Polar residues" evidence="1">
    <location>
        <begin position="116"/>
        <end position="125"/>
    </location>
</feature>
<dbReference type="GO" id="GO:0016567">
    <property type="term" value="P:protein ubiquitination"/>
    <property type="evidence" value="ECO:0007669"/>
    <property type="project" value="InterPro"/>
</dbReference>
<feature type="region of interest" description="Disordered" evidence="1">
    <location>
        <begin position="93"/>
        <end position="125"/>
    </location>
</feature>
<gene>
    <name evidence="3" type="primary">PUB33</name>
    <name evidence="3" type="ORF">SNEC2469_LOCUS13879</name>
</gene>
<feature type="domain" description="U-box" evidence="2">
    <location>
        <begin position="17"/>
        <end position="92"/>
    </location>
</feature>
<dbReference type="PANTHER" id="PTHR46573:SF1">
    <property type="entry name" value="WD REPEAT, SAM AND U-BOX DOMAIN-CONTAINING PROTEIN 1"/>
    <property type="match status" value="1"/>
</dbReference>
<protein>
    <submittedName>
        <fullName evidence="3">PUB33 protein</fullName>
    </submittedName>
</protein>
<dbReference type="PROSITE" id="PS51698">
    <property type="entry name" value="U_BOX"/>
    <property type="match status" value="1"/>
</dbReference>
<dbReference type="GO" id="GO:0004842">
    <property type="term" value="F:ubiquitin-protein transferase activity"/>
    <property type="evidence" value="ECO:0007669"/>
    <property type="project" value="InterPro"/>
</dbReference>
<dbReference type="InterPro" id="IPR003613">
    <property type="entry name" value="Ubox_domain"/>
</dbReference>
<dbReference type="SMART" id="SM00504">
    <property type="entry name" value="Ubox"/>
    <property type="match status" value="1"/>
</dbReference>
<comment type="caution">
    <text evidence="3">The sequence shown here is derived from an EMBL/GenBank/DDBJ whole genome shotgun (WGS) entry which is preliminary data.</text>
</comment>